<dbReference type="PROSITE" id="PS51898">
    <property type="entry name" value="TYR_RECOMBINASE"/>
    <property type="match status" value="1"/>
</dbReference>
<dbReference type="PANTHER" id="PTHR30629">
    <property type="entry name" value="PROPHAGE INTEGRASE"/>
    <property type="match status" value="1"/>
</dbReference>
<dbReference type="GO" id="GO:0006310">
    <property type="term" value="P:DNA recombination"/>
    <property type="evidence" value="ECO:0007669"/>
    <property type="project" value="UniProtKB-KW"/>
</dbReference>
<dbReference type="Gene3D" id="3.30.160.390">
    <property type="entry name" value="Integrase, DNA-binding domain"/>
    <property type="match status" value="1"/>
</dbReference>
<sequence>MGLGPYPLITLAEARELAQTNKRAALKGQDPFSEKRRNKAEAARRLTFAEAAERTRDELAPSWRGKKEPQAFLSSLKTYAFPYFGNTELAEISSADIRRAVLGCRAKVPNLSVKVQHRILSVFKWSIAEGLRETNPATSEALALPKMERKQKNNRALPYAEVHNAIETVKASRAWASTKLAIEFTVLTAARSGEVRGTRWEEIDMAAAVWTISAERMKMNREHRVPLSGRALNVLKDAEALRDASGLVFPSVRGKQLSDMTLSKLVKELGIESTVHGFRSSFRTWAQERTNVPGEVAEAALAHVKADKVEAAYARSDLFEKRRKLMERWAAFLSESGAKVARIG</sequence>
<dbReference type="InterPro" id="IPR053876">
    <property type="entry name" value="Phage_int_M"/>
</dbReference>
<dbReference type="InterPro" id="IPR050808">
    <property type="entry name" value="Phage_Integrase"/>
</dbReference>
<dbReference type="Gene3D" id="1.10.443.10">
    <property type="entry name" value="Intergrase catalytic core"/>
    <property type="match status" value="1"/>
</dbReference>
<keyword evidence="2" id="KW-0229">DNA integration</keyword>
<dbReference type="InterPro" id="IPR038488">
    <property type="entry name" value="Integrase_DNA-bd_sf"/>
</dbReference>
<evidence type="ECO:0000256" key="3">
    <source>
        <dbReference type="ARBA" id="ARBA00023125"/>
    </source>
</evidence>
<evidence type="ECO:0000313" key="6">
    <source>
        <dbReference type="EMBL" id="SPJ31471.1"/>
    </source>
</evidence>
<keyword evidence="4" id="KW-0233">DNA recombination</keyword>
<gene>
    <name evidence="6" type="primary">intA</name>
    <name evidence="6" type="ORF">TRM7615_05014</name>
</gene>
<dbReference type="EMBL" id="ONZG01000026">
    <property type="protein sequence ID" value="SPJ31471.1"/>
    <property type="molecule type" value="Genomic_DNA"/>
</dbReference>
<dbReference type="InterPro" id="IPR013762">
    <property type="entry name" value="Integrase-like_cat_sf"/>
</dbReference>
<evidence type="ECO:0000256" key="2">
    <source>
        <dbReference type="ARBA" id="ARBA00022908"/>
    </source>
</evidence>
<dbReference type="SUPFAM" id="SSF56349">
    <property type="entry name" value="DNA breaking-rejoining enzymes"/>
    <property type="match status" value="1"/>
</dbReference>
<dbReference type="PANTHER" id="PTHR30629:SF2">
    <property type="entry name" value="PROPHAGE INTEGRASE INTS-RELATED"/>
    <property type="match status" value="1"/>
</dbReference>
<feature type="domain" description="Tyr recombinase" evidence="5">
    <location>
        <begin position="152"/>
        <end position="327"/>
    </location>
</feature>
<dbReference type="InterPro" id="IPR011010">
    <property type="entry name" value="DNA_brk_join_enz"/>
</dbReference>
<protein>
    <submittedName>
        <fullName evidence="6">Prophage integrase IntA</fullName>
    </submittedName>
</protein>
<dbReference type="CDD" id="cd00801">
    <property type="entry name" value="INT_P4_C"/>
    <property type="match status" value="1"/>
</dbReference>
<dbReference type="Gene3D" id="1.10.150.130">
    <property type="match status" value="1"/>
</dbReference>
<keyword evidence="7" id="KW-1185">Reference proteome</keyword>
<comment type="similarity">
    <text evidence="1">Belongs to the 'phage' integrase family.</text>
</comment>
<dbReference type="Proteomes" id="UP000244898">
    <property type="component" value="Unassembled WGS sequence"/>
</dbReference>
<dbReference type="InterPro" id="IPR010998">
    <property type="entry name" value="Integrase_recombinase_N"/>
</dbReference>
<accession>A0A2R8CGB8</accession>
<keyword evidence="3" id="KW-0238">DNA-binding</keyword>
<proteinExistence type="inferred from homology"/>
<dbReference type="InterPro" id="IPR002104">
    <property type="entry name" value="Integrase_catalytic"/>
</dbReference>
<organism evidence="6 7">
    <name type="scientific">Falsiruegeria mediterranea M17</name>
    <dbReference type="NCBI Taxonomy" id="1200281"/>
    <lineage>
        <taxon>Bacteria</taxon>
        <taxon>Pseudomonadati</taxon>
        <taxon>Pseudomonadota</taxon>
        <taxon>Alphaproteobacteria</taxon>
        <taxon>Rhodobacterales</taxon>
        <taxon>Roseobacteraceae</taxon>
        <taxon>Falsiruegeria</taxon>
    </lineage>
</organism>
<dbReference type="AlphaFoldDB" id="A0A2R8CGB8"/>
<evidence type="ECO:0000313" key="7">
    <source>
        <dbReference type="Proteomes" id="UP000244898"/>
    </source>
</evidence>
<dbReference type="Pfam" id="PF22022">
    <property type="entry name" value="Phage_int_M"/>
    <property type="match status" value="1"/>
</dbReference>
<dbReference type="Pfam" id="PF00589">
    <property type="entry name" value="Phage_integrase"/>
    <property type="match status" value="1"/>
</dbReference>
<name>A0A2R8CGB8_9RHOB</name>
<dbReference type="GO" id="GO:0015074">
    <property type="term" value="P:DNA integration"/>
    <property type="evidence" value="ECO:0007669"/>
    <property type="project" value="UniProtKB-KW"/>
</dbReference>
<reference evidence="7" key="1">
    <citation type="submission" date="2018-03" db="EMBL/GenBank/DDBJ databases">
        <authorList>
            <person name="Rodrigo-Torres L."/>
            <person name="Arahal R. D."/>
            <person name="Lucena T."/>
        </authorList>
    </citation>
    <scope>NUCLEOTIDE SEQUENCE [LARGE SCALE GENOMIC DNA]</scope>
    <source>
        <strain evidence="7">CECT 7615</strain>
    </source>
</reference>
<evidence type="ECO:0000256" key="4">
    <source>
        <dbReference type="ARBA" id="ARBA00023172"/>
    </source>
</evidence>
<evidence type="ECO:0000259" key="5">
    <source>
        <dbReference type="PROSITE" id="PS51898"/>
    </source>
</evidence>
<dbReference type="GO" id="GO:0003677">
    <property type="term" value="F:DNA binding"/>
    <property type="evidence" value="ECO:0007669"/>
    <property type="project" value="UniProtKB-KW"/>
</dbReference>
<evidence type="ECO:0000256" key="1">
    <source>
        <dbReference type="ARBA" id="ARBA00008857"/>
    </source>
</evidence>